<keyword evidence="3" id="KW-1185">Reference proteome</keyword>
<organism evidence="2 3">
    <name type="scientific">Teladorsagia circumcincta</name>
    <name type="common">Brown stomach worm</name>
    <name type="synonym">Ostertagia circumcincta</name>
    <dbReference type="NCBI Taxonomy" id="45464"/>
    <lineage>
        <taxon>Eukaryota</taxon>
        <taxon>Metazoa</taxon>
        <taxon>Ecdysozoa</taxon>
        <taxon>Nematoda</taxon>
        <taxon>Chromadorea</taxon>
        <taxon>Rhabditida</taxon>
        <taxon>Rhabditina</taxon>
        <taxon>Rhabditomorpha</taxon>
        <taxon>Strongyloidea</taxon>
        <taxon>Trichostrongylidae</taxon>
        <taxon>Teladorsagia</taxon>
    </lineage>
</organism>
<protein>
    <submittedName>
        <fullName evidence="2">Uncharacterized protein</fullName>
    </submittedName>
</protein>
<gene>
    <name evidence="2" type="ORF">TELCIR_04012</name>
</gene>
<accession>A0A2G9UUY8</accession>
<dbReference type="AlphaFoldDB" id="A0A2G9UUY8"/>
<dbReference type="Proteomes" id="UP000230423">
    <property type="component" value="Unassembled WGS sequence"/>
</dbReference>
<evidence type="ECO:0000313" key="2">
    <source>
        <dbReference type="EMBL" id="PIO73976.1"/>
    </source>
</evidence>
<name>A0A2G9UUY8_TELCI</name>
<evidence type="ECO:0000313" key="3">
    <source>
        <dbReference type="Proteomes" id="UP000230423"/>
    </source>
</evidence>
<feature type="compositionally biased region" description="Basic and acidic residues" evidence="1">
    <location>
        <begin position="14"/>
        <end position="27"/>
    </location>
</feature>
<reference evidence="2 3" key="1">
    <citation type="submission" date="2015-09" db="EMBL/GenBank/DDBJ databases">
        <title>Draft genome of the parasitic nematode Teladorsagia circumcincta isolate WARC Sus (inbred).</title>
        <authorList>
            <person name="Mitreva M."/>
        </authorList>
    </citation>
    <scope>NUCLEOTIDE SEQUENCE [LARGE SCALE GENOMIC DNA]</scope>
    <source>
        <strain evidence="2 3">S</strain>
    </source>
</reference>
<dbReference type="EMBL" id="KZ345353">
    <property type="protein sequence ID" value="PIO73976.1"/>
    <property type="molecule type" value="Genomic_DNA"/>
</dbReference>
<feature type="region of interest" description="Disordered" evidence="1">
    <location>
        <begin position="1"/>
        <end position="36"/>
    </location>
</feature>
<sequence length="36" mass="4106">MHDAGRDVNNGDQRMGDKAEEMKDHQTKQPFIEGGY</sequence>
<evidence type="ECO:0000256" key="1">
    <source>
        <dbReference type="SAM" id="MobiDB-lite"/>
    </source>
</evidence>
<proteinExistence type="predicted"/>